<dbReference type="EMBL" id="UGYK01000002">
    <property type="protein sequence ID" value="SUI61379.1"/>
    <property type="molecule type" value="Genomic_DNA"/>
</dbReference>
<proteinExistence type="predicted"/>
<dbReference type="AlphaFoldDB" id="A0A2K2J345"/>
<evidence type="ECO:0000313" key="2">
    <source>
        <dbReference type="Proteomes" id="UP000254765"/>
    </source>
</evidence>
<protein>
    <submittedName>
        <fullName evidence="1">Uncharacterized protein</fullName>
    </submittedName>
</protein>
<name>A0A2K2J345_SERMA</name>
<dbReference type="RefSeq" id="WP_033640149.1">
    <property type="nucleotide sequence ID" value="NZ_CAMIQS010000001.1"/>
</dbReference>
<organism evidence="1 2">
    <name type="scientific">Serratia marcescens</name>
    <dbReference type="NCBI Taxonomy" id="615"/>
    <lineage>
        <taxon>Bacteria</taxon>
        <taxon>Pseudomonadati</taxon>
        <taxon>Pseudomonadota</taxon>
        <taxon>Gammaproteobacteria</taxon>
        <taxon>Enterobacterales</taxon>
        <taxon>Yersiniaceae</taxon>
        <taxon>Serratia</taxon>
    </lineage>
</organism>
<reference evidence="1 2" key="1">
    <citation type="submission" date="2018-06" db="EMBL/GenBank/DDBJ databases">
        <authorList>
            <consortium name="Pathogen Informatics"/>
            <person name="Doyle S."/>
        </authorList>
    </citation>
    <scope>NUCLEOTIDE SEQUENCE [LARGE SCALE GENOMIC DNA]</scope>
    <source>
        <strain evidence="1 2">NCTC10211</strain>
    </source>
</reference>
<dbReference type="Proteomes" id="UP000254765">
    <property type="component" value="Unassembled WGS sequence"/>
</dbReference>
<sequence length="100" mass="11808">MATNKKDAIRECAFSSLNNVVSFAKFVSYAEDLAQLNELFEDEKSRDNYLRIWFELEIINALALSEWEDEGRPVDWKTQWESSYKEDASELMNELMKMLK</sequence>
<accession>A0A2K2J345</accession>
<gene>
    <name evidence="1" type="ORF">NCTC10211_03686</name>
</gene>
<dbReference type="GeneID" id="64308059"/>
<evidence type="ECO:0000313" key="1">
    <source>
        <dbReference type="EMBL" id="SUI61379.1"/>
    </source>
</evidence>